<dbReference type="EMBL" id="CP119902">
    <property type="protein sequence ID" value="WFD22934.1"/>
    <property type="molecule type" value="Genomic_DNA"/>
</dbReference>
<evidence type="ECO:0000256" key="13">
    <source>
        <dbReference type="ARBA" id="ARBA00023242"/>
    </source>
</evidence>
<evidence type="ECO:0000256" key="6">
    <source>
        <dbReference type="ARBA" id="ARBA00022741"/>
    </source>
</evidence>
<keyword evidence="9" id="KW-0067">ATP-binding</keyword>
<keyword evidence="12" id="KW-0472">Membrane</keyword>
<proteinExistence type="inferred from homology"/>
<accession>A0AAF0EDE9</accession>
<comment type="subcellular location">
    <subcellularLocation>
        <location evidence="16">Endomembrane system</location>
        <topology evidence="16">Lipid-anchor</topology>
    </subcellularLocation>
    <subcellularLocation>
        <location evidence="1">Nucleus</location>
    </subcellularLocation>
</comment>
<keyword evidence="10" id="KW-0238">DNA-binding</keyword>
<dbReference type="SMART" id="SM00382">
    <property type="entry name" value="AAA"/>
    <property type="match status" value="1"/>
</dbReference>
<dbReference type="PROSITE" id="PS00847">
    <property type="entry name" value="MCM_1"/>
    <property type="match status" value="1"/>
</dbReference>
<dbReference type="GO" id="GO:0003697">
    <property type="term" value="F:single-stranded DNA binding"/>
    <property type="evidence" value="ECO:0007669"/>
    <property type="project" value="TreeGrafter"/>
</dbReference>
<evidence type="ECO:0000256" key="15">
    <source>
        <dbReference type="ARBA" id="ARBA00023289"/>
    </source>
</evidence>
<keyword evidence="7 20" id="KW-0378">Hydrolase</keyword>
<evidence type="ECO:0000256" key="12">
    <source>
        <dbReference type="ARBA" id="ARBA00023136"/>
    </source>
</evidence>
<dbReference type="GO" id="GO:0031410">
    <property type="term" value="C:cytoplasmic vesicle"/>
    <property type="evidence" value="ECO:0007669"/>
    <property type="project" value="UniProtKB-ARBA"/>
</dbReference>
<dbReference type="Gene3D" id="3.40.50.300">
    <property type="entry name" value="P-loop containing nucleotide triphosphate hydrolases"/>
    <property type="match status" value="2"/>
</dbReference>
<keyword evidence="11" id="KW-0342">GTP-binding</keyword>
<dbReference type="PROSITE" id="PS51421">
    <property type="entry name" value="RAS"/>
    <property type="match status" value="1"/>
</dbReference>
<evidence type="ECO:0000313" key="21">
    <source>
        <dbReference type="Proteomes" id="UP001214415"/>
    </source>
</evidence>
<dbReference type="InterPro" id="IPR041562">
    <property type="entry name" value="MCM_lid"/>
</dbReference>
<evidence type="ECO:0000256" key="11">
    <source>
        <dbReference type="ARBA" id="ARBA00023134"/>
    </source>
</evidence>
<evidence type="ECO:0000256" key="9">
    <source>
        <dbReference type="ARBA" id="ARBA00022840"/>
    </source>
</evidence>
<feature type="compositionally biased region" description="Polar residues" evidence="18">
    <location>
        <begin position="715"/>
        <end position="728"/>
    </location>
</feature>
<dbReference type="FunFam" id="2.20.28.10:FF:000008">
    <property type="entry name" value="DNA helicase"/>
    <property type="match status" value="1"/>
</dbReference>
<keyword evidence="14" id="KW-0449">Lipoprotein</keyword>
<dbReference type="GO" id="GO:0017116">
    <property type="term" value="F:single-stranded DNA helicase activity"/>
    <property type="evidence" value="ECO:0007669"/>
    <property type="project" value="TreeGrafter"/>
</dbReference>
<gene>
    <name evidence="20" type="primary">MCM3</name>
    <name evidence="20" type="ORF">MEQU1_001615</name>
</gene>
<organism evidence="20 21">
    <name type="scientific">Malassezia equina</name>
    <dbReference type="NCBI Taxonomy" id="1381935"/>
    <lineage>
        <taxon>Eukaryota</taxon>
        <taxon>Fungi</taxon>
        <taxon>Dikarya</taxon>
        <taxon>Basidiomycota</taxon>
        <taxon>Ustilaginomycotina</taxon>
        <taxon>Malasseziomycetes</taxon>
        <taxon>Malasseziales</taxon>
        <taxon>Malasseziaceae</taxon>
        <taxon>Malassezia</taxon>
    </lineage>
</organism>
<dbReference type="NCBIfam" id="TIGR00231">
    <property type="entry name" value="small_GTP"/>
    <property type="match status" value="1"/>
</dbReference>
<dbReference type="InterPro" id="IPR033762">
    <property type="entry name" value="MCM_OB"/>
</dbReference>
<evidence type="ECO:0000256" key="8">
    <source>
        <dbReference type="ARBA" id="ARBA00022806"/>
    </source>
</evidence>
<dbReference type="InterPro" id="IPR003593">
    <property type="entry name" value="AAA+_ATPase"/>
</dbReference>
<dbReference type="GO" id="GO:0005656">
    <property type="term" value="C:nuclear pre-replicative complex"/>
    <property type="evidence" value="ECO:0007669"/>
    <property type="project" value="UniProtKB-ARBA"/>
</dbReference>
<dbReference type="SMART" id="SM00175">
    <property type="entry name" value="RAB"/>
    <property type="match status" value="1"/>
</dbReference>
<dbReference type="Gene3D" id="3.30.1640.10">
    <property type="entry name" value="mini-chromosome maintenance (MCM) complex, chain A, domain 1"/>
    <property type="match status" value="1"/>
</dbReference>
<dbReference type="PROSITE" id="PS50051">
    <property type="entry name" value="MCM_2"/>
    <property type="match status" value="1"/>
</dbReference>
<evidence type="ECO:0000256" key="7">
    <source>
        <dbReference type="ARBA" id="ARBA00022801"/>
    </source>
</evidence>
<dbReference type="CDD" id="cd01868">
    <property type="entry name" value="Rab11_like"/>
    <property type="match status" value="1"/>
</dbReference>
<evidence type="ECO:0000256" key="5">
    <source>
        <dbReference type="ARBA" id="ARBA00022705"/>
    </source>
</evidence>
<dbReference type="GO" id="GO:0043596">
    <property type="term" value="C:nuclear replication fork"/>
    <property type="evidence" value="ECO:0007669"/>
    <property type="project" value="UniProtKB-ARBA"/>
</dbReference>
<evidence type="ECO:0000256" key="2">
    <source>
        <dbReference type="ARBA" id="ARBA00006270"/>
    </source>
</evidence>
<dbReference type="SMART" id="SM00350">
    <property type="entry name" value="MCM"/>
    <property type="match status" value="1"/>
</dbReference>
<name>A0AAF0EDE9_9BASI</name>
<dbReference type="SUPFAM" id="SSF50249">
    <property type="entry name" value="Nucleic acid-binding proteins"/>
    <property type="match status" value="1"/>
</dbReference>
<dbReference type="Pfam" id="PF17207">
    <property type="entry name" value="MCM_OB"/>
    <property type="match status" value="1"/>
</dbReference>
<evidence type="ECO:0000256" key="10">
    <source>
        <dbReference type="ARBA" id="ARBA00023125"/>
    </source>
</evidence>
<dbReference type="SMART" id="SM00176">
    <property type="entry name" value="RAN"/>
    <property type="match status" value="1"/>
</dbReference>
<comment type="similarity">
    <text evidence="2">Belongs to the small GTPase superfamily. Rab family.</text>
</comment>
<dbReference type="GO" id="GO:0003924">
    <property type="term" value="F:GTPase activity"/>
    <property type="evidence" value="ECO:0007669"/>
    <property type="project" value="InterPro"/>
</dbReference>
<dbReference type="GO" id="GO:0006279">
    <property type="term" value="P:premeiotic DNA replication"/>
    <property type="evidence" value="ECO:0007669"/>
    <property type="project" value="UniProtKB-ARBA"/>
</dbReference>
<keyword evidence="5" id="KW-0235">DNA replication</keyword>
<evidence type="ECO:0000259" key="19">
    <source>
        <dbReference type="PROSITE" id="PS50051"/>
    </source>
</evidence>
<keyword evidence="15" id="KW-0636">Prenylation</keyword>
<dbReference type="InterPro" id="IPR012340">
    <property type="entry name" value="NA-bd_OB-fold"/>
</dbReference>
<dbReference type="Pfam" id="PF14551">
    <property type="entry name" value="MCM_N"/>
    <property type="match status" value="1"/>
</dbReference>
<keyword evidence="13" id="KW-0539">Nucleus</keyword>
<dbReference type="Pfam" id="PF00071">
    <property type="entry name" value="Ras"/>
    <property type="match status" value="1"/>
</dbReference>
<dbReference type="GO" id="GO:0042555">
    <property type="term" value="C:MCM complex"/>
    <property type="evidence" value="ECO:0007669"/>
    <property type="project" value="UniProtKB-ARBA"/>
</dbReference>
<keyword evidence="21" id="KW-1185">Reference proteome</keyword>
<feature type="compositionally biased region" description="Polar residues" evidence="18">
    <location>
        <begin position="1008"/>
        <end position="1019"/>
    </location>
</feature>
<evidence type="ECO:0000256" key="3">
    <source>
        <dbReference type="ARBA" id="ARBA00008010"/>
    </source>
</evidence>
<feature type="compositionally biased region" description="Acidic residues" evidence="18">
    <location>
        <begin position="689"/>
        <end position="708"/>
    </location>
</feature>
<evidence type="ECO:0000313" key="20">
    <source>
        <dbReference type="EMBL" id="WFD22934.1"/>
    </source>
</evidence>
<protein>
    <recommendedName>
        <fullName evidence="4">DNA helicase</fullName>
        <ecNumber evidence="4">3.6.4.12</ecNumber>
    </recommendedName>
</protein>
<dbReference type="Proteomes" id="UP001214415">
    <property type="component" value="Chromosome 3"/>
</dbReference>
<dbReference type="Pfam" id="PF17855">
    <property type="entry name" value="MCM_lid"/>
    <property type="match status" value="1"/>
</dbReference>
<dbReference type="PANTHER" id="PTHR11630:SF46">
    <property type="entry name" value="DNA REPLICATION LICENSING FACTOR MCM3-RELATED"/>
    <property type="match status" value="1"/>
</dbReference>
<comment type="catalytic activity">
    <reaction evidence="17">
        <text>ATP + H2O = ADP + phosphate + H(+)</text>
        <dbReference type="Rhea" id="RHEA:13065"/>
        <dbReference type="ChEBI" id="CHEBI:15377"/>
        <dbReference type="ChEBI" id="CHEBI:15378"/>
        <dbReference type="ChEBI" id="CHEBI:30616"/>
        <dbReference type="ChEBI" id="CHEBI:43474"/>
        <dbReference type="ChEBI" id="CHEBI:456216"/>
        <dbReference type="EC" id="3.6.4.12"/>
    </reaction>
</comment>
<evidence type="ECO:0000256" key="1">
    <source>
        <dbReference type="ARBA" id="ARBA00004123"/>
    </source>
</evidence>
<dbReference type="GO" id="GO:0005524">
    <property type="term" value="F:ATP binding"/>
    <property type="evidence" value="ECO:0007669"/>
    <property type="project" value="UniProtKB-KW"/>
</dbReference>
<dbReference type="InterPro" id="IPR018525">
    <property type="entry name" value="MCM_CS"/>
</dbReference>
<dbReference type="PROSITE" id="PS51419">
    <property type="entry name" value="RAB"/>
    <property type="match status" value="1"/>
</dbReference>
<evidence type="ECO:0000256" key="17">
    <source>
        <dbReference type="ARBA" id="ARBA00047995"/>
    </source>
</evidence>
<reference evidence="20" key="1">
    <citation type="submission" date="2023-03" db="EMBL/GenBank/DDBJ databases">
        <title>Mating type loci evolution in Malassezia.</title>
        <authorList>
            <person name="Coelho M.A."/>
        </authorList>
    </citation>
    <scope>NUCLEOTIDE SEQUENCE</scope>
    <source>
        <strain evidence="20">CBS 12830</strain>
    </source>
</reference>
<feature type="region of interest" description="Disordered" evidence="18">
    <location>
        <begin position="675"/>
        <end position="743"/>
    </location>
</feature>
<dbReference type="InterPro" id="IPR001806">
    <property type="entry name" value="Small_GTPase"/>
</dbReference>
<dbReference type="SMART" id="SM00174">
    <property type="entry name" value="RHO"/>
    <property type="match status" value="1"/>
</dbReference>
<dbReference type="AlphaFoldDB" id="A0AAF0EDE9"/>
<comment type="similarity">
    <text evidence="3">Belongs to the MCM family.</text>
</comment>
<dbReference type="InterPro" id="IPR005225">
    <property type="entry name" value="Small_GTP-bd"/>
</dbReference>
<dbReference type="InterPro" id="IPR031327">
    <property type="entry name" value="MCM"/>
</dbReference>
<keyword evidence="6" id="KW-0547">Nucleotide-binding</keyword>
<dbReference type="GO" id="GO:0005525">
    <property type="term" value="F:GTP binding"/>
    <property type="evidence" value="ECO:0007669"/>
    <property type="project" value="UniProtKB-KW"/>
</dbReference>
<dbReference type="EC" id="3.6.4.12" evidence="4"/>
<dbReference type="SMART" id="SM00173">
    <property type="entry name" value="RAS"/>
    <property type="match status" value="1"/>
</dbReference>
<dbReference type="PANTHER" id="PTHR11630">
    <property type="entry name" value="DNA REPLICATION LICENSING FACTOR MCM FAMILY MEMBER"/>
    <property type="match status" value="1"/>
</dbReference>
<dbReference type="SUPFAM" id="SSF52540">
    <property type="entry name" value="P-loop containing nucleoside triphosphate hydrolases"/>
    <property type="match status" value="2"/>
</dbReference>
<dbReference type="InterPro" id="IPR001208">
    <property type="entry name" value="MCM_dom"/>
</dbReference>
<dbReference type="GO" id="GO:0000727">
    <property type="term" value="P:double-strand break repair via break-induced replication"/>
    <property type="evidence" value="ECO:0007669"/>
    <property type="project" value="TreeGrafter"/>
</dbReference>
<sequence length="1028" mass="112994">MAEGMALDVPALDDDLYRDRTRTFAEFLDDQSGATDYRSAIRRMIAADERRLIVNVDDLRAYNREYATGLLDEPNDYLPPFEHALQALVEQLHDPLKDDIQGKLFHIGVRGSFGDNHVSTRMLRSTHLGKLMSLEGIVTRCSLVRPKIVKSVHYCDATSRFHMREYRDATMYGSGPPTSSTYPTTDESGNRLTTEYGLCTFRDHQMISIQEMPERAPPGQLPRSVDVVMDDDLVDKVKPGDRIQLVGMYKSLGNRVGQSTTSTFRTLMVGNYVFVLSNKAGGGISQMPLSDLDIRNINKISRRRGVFDLLAESLAPSIFGHEYLKKAVLLMLLGGQEKNLPNGTHIRGDINILMVGDPSTAKSQMLRFVLNMAPLAIATTGRGSSGVGLTAAVTTDRETGERRLEAGAMVLADRGVVCIDEFDKMSDVDRVAIHEVMEQQTVTIAKAGIHTTLNARCSVIAAANPIYGQYDVHKEPGRNIALPDSLLSRFDLLFVITDDIDEVRDRRISEHVLRMHRYVQPGQPVGVPAKDSLDQVLDVGGASEAPQPAEAPEDESPFERYNPLLHVGVDSNRAEVLSMTFLKKYLQYAKSRVAPVLSPGAAAWISNVYANLRNDEQGGNVRRTAPLTARTLETLIRLATAYAKARLSATVEEQDAEAAEALLRYALFKEVMKPSRSKRQRTTRAGSQESDEDDDDMAWDEEHEDQDEADRQLGGQPSTARAPTSTYGTRAATRAAEQSADVTQAPAVPMSELQAFRARVAQALSSTFADDEFVELPALLQAVNAAGPPFEMEVARAALDAMSEANQIMLADEAAMAAESNYDYLFKVVLIGDSGTGKSNLLSRFTRNEFSLDSRSTIGVEFATRSINVDGKTIKAQIWDTAGQERYRAITSAYYRGAVGALLVYDIAKHSTYVNVSRWLKELRDHADSNIVVMLVGNKSDLKHLRAVPTEEAKAFAAENNLSFIETSALDASNVEQAFQNILTEIYHIVSNKALQSSDDVIKPSGGETISVQPSTDDGGQTKKGGCC</sequence>
<evidence type="ECO:0000256" key="16">
    <source>
        <dbReference type="ARBA" id="ARBA00037868"/>
    </source>
</evidence>
<dbReference type="Gene3D" id="2.40.50.140">
    <property type="entry name" value="Nucleic acid-binding proteins"/>
    <property type="match status" value="1"/>
</dbReference>
<feature type="region of interest" description="Disordered" evidence="18">
    <location>
        <begin position="1005"/>
        <end position="1028"/>
    </location>
</feature>
<dbReference type="PRINTS" id="PR00449">
    <property type="entry name" value="RASTRNSFRMNG"/>
</dbReference>
<dbReference type="PROSITE" id="PS51420">
    <property type="entry name" value="RHO"/>
    <property type="match status" value="1"/>
</dbReference>
<evidence type="ECO:0000256" key="18">
    <source>
        <dbReference type="SAM" id="MobiDB-lite"/>
    </source>
</evidence>
<dbReference type="GO" id="GO:0012505">
    <property type="term" value="C:endomembrane system"/>
    <property type="evidence" value="ECO:0007669"/>
    <property type="project" value="UniProtKB-SubCell"/>
</dbReference>
<dbReference type="GO" id="GO:1902975">
    <property type="term" value="P:mitotic DNA replication initiation"/>
    <property type="evidence" value="ECO:0007669"/>
    <property type="project" value="TreeGrafter"/>
</dbReference>
<dbReference type="Pfam" id="PF00493">
    <property type="entry name" value="MCM"/>
    <property type="match status" value="1"/>
</dbReference>
<evidence type="ECO:0000256" key="14">
    <source>
        <dbReference type="ARBA" id="ARBA00023288"/>
    </source>
</evidence>
<dbReference type="Pfam" id="PF23191">
    <property type="entry name" value="WHD_MCM3_C"/>
    <property type="match status" value="1"/>
</dbReference>
<dbReference type="InterPro" id="IPR027925">
    <property type="entry name" value="MCM_N"/>
</dbReference>
<dbReference type="InterPro" id="IPR027417">
    <property type="entry name" value="P-loop_NTPase"/>
</dbReference>
<evidence type="ECO:0000256" key="4">
    <source>
        <dbReference type="ARBA" id="ARBA00012551"/>
    </source>
</evidence>
<dbReference type="FunFam" id="3.40.50.300:FF:000085">
    <property type="entry name" value="Putative ras-related protein rab-11a"/>
    <property type="match status" value="1"/>
</dbReference>
<feature type="domain" description="MCM C-terminal AAA(+) ATPase" evidence="19">
    <location>
        <begin position="306"/>
        <end position="512"/>
    </location>
</feature>
<dbReference type="Gene3D" id="2.20.28.10">
    <property type="match status" value="1"/>
</dbReference>
<dbReference type="GO" id="GO:0031261">
    <property type="term" value="C:DNA replication preinitiation complex"/>
    <property type="evidence" value="ECO:0007669"/>
    <property type="project" value="UniProtKB-ARBA"/>
</dbReference>
<dbReference type="GO" id="GO:0006271">
    <property type="term" value="P:DNA strand elongation involved in DNA replication"/>
    <property type="evidence" value="ECO:0007669"/>
    <property type="project" value="TreeGrafter"/>
</dbReference>
<dbReference type="InterPro" id="IPR056575">
    <property type="entry name" value="WH_MCM3_C"/>
</dbReference>
<keyword evidence="8 20" id="KW-0347">Helicase</keyword>